<evidence type="ECO:0000313" key="8">
    <source>
        <dbReference type="Proteomes" id="UP000008672"/>
    </source>
</evidence>
<sequence length="304" mass="34425">MAAAQDLEEELNCSICLSIYTDPVLLGCGHNFCRECIEQVFDNANALRNGYFCPECKTFFQQKPVLQKNFKLYNIVERFAATQLTQATSILCDFCLSEPLIAIKTCVNCEASLCMQHLRKHSEKATRKNHVLVEPTNSLAKRKCSEHGKLIEYYCNNDKTCICVTCCVAGPHKGHNIETLKNAYAQKLGMLAKHIESLQIADNDVQINTEELQTAETKLKGSSSVVRKKISDLFQEIKTQVDKEEKQIMEIISSSELAQLSKLQNQIQDSEKKRTLLMNFLRDAQALKGEKDALRFIQNTEKCT</sequence>
<dbReference type="OMA" id="SCIEKNW"/>
<reference evidence="8" key="1">
    <citation type="submission" date="2011-08" db="EMBL/GenBank/DDBJ databases">
        <title>The draft genome of Latimeria chalumnae.</title>
        <authorList>
            <person name="Di Palma F."/>
            <person name="Alfoldi J."/>
            <person name="Johnson J."/>
            <person name="Berlin A."/>
            <person name="Gnerre S."/>
            <person name="Jaffe D."/>
            <person name="MacCallum I."/>
            <person name="Young S."/>
            <person name="Walker B.J."/>
            <person name="Lander E."/>
            <person name="Lindblad-Toh K."/>
        </authorList>
    </citation>
    <scope>NUCLEOTIDE SEQUENCE [LARGE SCALE GENOMIC DNA]</scope>
    <source>
        <strain evidence="8">Wild caught</strain>
    </source>
</reference>
<evidence type="ECO:0000256" key="1">
    <source>
        <dbReference type="ARBA" id="ARBA00022723"/>
    </source>
</evidence>
<accession>H3AUH9</accession>
<dbReference type="PROSITE" id="PS50089">
    <property type="entry name" value="ZF_RING_2"/>
    <property type="match status" value="1"/>
</dbReference>
<dbReference type="InParanoid" id="H3AUH9"/>
<reference evidence="7" key="3">
    <citation type="submission" date="2025-09" db="UniProtKB">
        <authorList>
            <consortium name="Ensembl"/>
        </authorList>
    </citation>
    <scope>IDENTIFICATION</scope>
</reference>
<dbReference type="PROSITE" id="PS50119">
    <property type="entry name" value="ZF_BBOX"/>
    <property type="match status" value="1"/>
</dbReference>
<dbReference type="SUPFAM" id="SSF57845">
    <property type="entry name" value="B-box zinc-binding domain"/>
    <property type="match status" value="1"/>
</dbReference>
<dbReference type="Gene3D" id="3.30.40.10">
    <property type="entry name" value="Zinc/RING finger domain, C3HC4 (zinc finger)"/>
    <property type="match status" value="1"/>
</dbReference>
<evidence type="ECO:0008006" key="9">
    <source>
        <dbReference type="Google" id="ProtNLM"/>
    </source>
</evidence>
<evidence type="ECO:0000256" key="4">
    <source>
        <dbReference type="PROSITE-ProRule" id="PRU00024"/>
    </source>
</evidence>
<dbReference type="GO" id="GO:0008270">
    <property type="term" value="F:zinc ion binding"/>
    <property type="evidence" value="ECO:0007669"/>
    <property type="project" value="UniProtKB-KW"/>
</dbReference>
<dbReference type="InterPro" id="IPR051051">
    <property type="entry name" value="E3_ubiq-ligase_TRIM/RNF"/>
</dbReference>
<evidence type="ECO:0000256" key="2">
    <source>
        <dbReference type="ARBA" id="ARBA00022771"/>
    </source>
</evidence>
<keyword evidence="8" id="KW-1185">Reference proteome</keyword>
<dbReference type="Gene3D" id="3.30.160.60">
    <property type="entry name" value="Classic Zinc Finger"/>
    <property type="match status" value="1"/>
</dbReference>
<dbReference type="Proteomes" id="UP000008672">
    <property type="component" value="Unassembled WGS sequence"/>
</dbReference>
<dbReference type="InterPro" id="IPR017907">
    <property type="entry name" value="Znf_RING_CS"/>
</dbReference>
<dbReference type="SMART" id="SM00184">
    <property type="entry name" value="RING"/>
    <property type="match status" value="1"/>
</dbReference>
<protein>
    <recommendedName>
        <fullName evidence="9">RING-type domain-containing protein</fullName>
    </recommendedName>
</protein>
<evidence type="ECO:0000259" key="5">
    <source>
        <dbReference type="PROSITE" id="PS50089"/>
    </source>
</evidence>
<dbReference type="eggNOG" id="KOG2177">
    <property type="taxonomic scope" value="Eukaryota"/>
</dbReference>
<evidence type="ECO:0000259" key="6">
    <source>
        <dbReference type="PROSITE" id="PS50119"/>
    </source>
</evidence>
<dbReference type="SMART" id="SM00336">
    <property type="entry name" value="BBOX"/>
    <property type="match status" value="1"/>
</dbReference>
<dbReference type="GeneTree" id="ENSGT01030000234583"/>
<reference evidence="7" key="2">
    <citation type="submission" date="2025-08" db="UniProtKB">
        <authorList>
            <consortium name="Ensembl"/>
        </authorList>
    </citation>
    <scope>IDENTIFICATION</scope>
</reference>
<dbReference type="Pfam" id="PF00643">
    <property type="entry name" value="zf-B_box"/>
    <property type="match status" value="1"/>
</dbReference>
<dbReference type="SUPFAM" id="SSF57850">
    <property type="entry name" value="RING/U-box"/>
    <property type="match status" value="1"/>
</dbReference>
<dbReference type="PROSITE" id="PS00518">
    <property type="entry name" value="ZF_RING_1"/>
    <property type="match status" value="1"/>
</dbReference>
<feature type="domain" description="B box-type" evidence="6">
    <location>
        <begin position="139"/>
        <end position="180"/>
    </location>
</feature>
<name>H3AUH9_LATCH</name>
<dbReference type="PANTHER" id="PTHR25465">
    <property type="entry name" value="B-BOX DOMAIN CONTAINING"/>
    <property type="match status" value="1"/>
</dbReference>
<dbReference type="InterPro" id="IPR000315">
    <property type="entry name" value="Znf_B-box"/>
</dbReference>
<organism evidence="7 8">
    <name type="scientific">Latimeria chalumnae</name>
    <name type="common">Coelacanth</name>
    <dbReference type="NCBI Taxonomy" id="7897"/>
    <lineage>
        <taxon>Eukaryota</taxon>
        <taxon>Metazoa</taxon>
        <taxon>Chordata</taxon>
        <taxon>Craniata</taxon>
        <taxon>Vertebrata</taxon>
        <taxon>Euteleostomi</taxon>
        <taxon>Coelacanthiformes</taxon>
        <taxon>Coelacanthidae</taxon>
        <taxon>Latimeria</taxon>
    </lineage>
</organism>
<keyword evidence="1" id="KW-0479">Metal-binding</keyword>
<keyword evidence="3" id="KW-0862">Zinc</keyword>
<dbReference type="Gene3D" id="4.10.830.40">
    <property type="match status" value="1"/>
</dbReference>
<dbReference type="InterPro" id="IPR001841">
    <property type="entry name" value="Znf_RING"/>
</dbReference>
<proteinExistence type="predicted"/>
<dbReference type="AlphaFoldDB" id="H3AUH9"/>
<dbReference type="CDD" id="cd19769">
    <property type="entry name" value="Bbox2_TRIM16-like"/>
    <property type="match status" value="1"/>
</dbReference>
<dbReference type="EMBL" id="AFYH01144831">
    <property type="status" value="NOT_ANNOTATED_CDS"/>
    <property type="molecule type" value="Genomic_DNA"/>
</dbReference>
<dbReference type="InterPro" id="IPR027370">
    <property type="entry name" value="Znf-RING_euk"/>
</dbReference>
<feature type="domain" description="RING-type" evidence="5">
    <location>
        <begin position="13"/>
        <end position="57"/>
    </location>
</feature>
<keyword evidence="2 4" id="KW-0863">Zinc-finger</keyword>
<dbReference type="Pfam" id="PF13445">
    <property type="entry name" value="zf-RING_UBOX"/>
    <property type="match status" value="1"/>
</dbReference>
<evidence type="ECO:0000256" key="3">
    <source>
        <dbReference type="ARBA" id="ARBA00022833"/>
    </source>
</evidence>
<dbReference type="InterPro" id="IPR013083">
    <property type="entry name" value="Znf_RING/FYVE/PHD"/>
</dbReference>
<dbReference type="Ensembl" id="ENSLACT00000013396.1">
    <property type="protein sequence ID" value="ENSLACP00000013300.1"/>
    <property type="gene ID" value="ENSLACG00000011710.1"/>
</dbReference>
<dbReference type="HOGENOM" id="CLU_013137_4_3_1"/>
<dbReference type="PANTHER" id="PTHR25465:SF77">
    <property type="entry name" value="E3 UBIQUITIN_ISG15 LIGASE TRIM25"/>
    <property type="match status" value="1"/>
</dbReference>
<evidence type="ECO:0000313" key="7">
    <source>
        <dbReference type="Ensembl" id="ENSLACP00000013300.1"/>
    </source>
</evidence>